<name>A0A0N0ZQW9_THESC</name>
<dbReference type="InterPro" id="IPR007159">
    <property type="entry name" value="SpoVT-AbrB_dom"/>
</dbReference>
<evidence type="ECO:0000313" key="8">
    <source>
        <dbReference type="Proteomes" id="UP000286928"/>
    </source>
</evidence>
<evidence type="ECO:0000313" key="6">
    <source>
        <dbReference type="EMBL" id="RTI06560.1"/>
    </source>
</evidence>
<organism evidence="3 7">
    <name type="scientific">Thermus scotoductus</name>
    <dbReference type="NCBI Taxonomy" id="37636"/>
    <lineage>
        <taxon>Bacteria</taxon>
        <taxon>Thermotogati</taxon>
        <taxon>Deinococcota</taxon>
        <taxon>Deinococci</taxon>
        <taxon>Thermales</taxon>
        <taxon>Thermaceae</taxon>
        <taxon>Thermus</taxon>
    </lineage>
</organism>
<evidence type="ECO:0000313" key="4">
    <source>
        <dbReference type="EMBL" id="RTH16991.1"/>
    </source>
</evidence>
<protein>
    <submittedName>
        <fullName evidence="3">AbrB family transcriptional regulator</fullName>
    </submittedName>
</protein>
<dbReference type="Pfam" id="PF04014">
    <property type="entry name" value="MazE_antitoxin"/>
    <property type="match status" value="1"/>
</dbReference>
<dbReference type="RefSeq" id="WP_015718297.1">
    <property type="nucleotide sequence ID" value="NZ_DAHVNI010000049.1"/>
</dbReference>
<dbReference type="SUPFAM" id="SSF89447">
    <property type="entry name" value="AbrB/MazE/MraZ-like"/>
    <property type="match status" value="1"/>
</dbReference>
<feature type="domain" description="SpoVT-AbrB" evidence="2">
    <location>
        <begin position="9"/>
        <end position="55"/>
    </location>
</feature>
<dbReference type="EMBL" id="PEML01000267">
    <property type="protein sequence ID" value="RTI06560.1"/>
    <property type="molecule type" value="Genomic_DNA"/>
</dbReference>
<dbReference type="GO" id="GO:0003677">
    <property type="term" value="F:DNA binding"/>
    <property type="evidence" value="ECO:0007669"/>
    <property type="project" value="UniProtKB-UniRule"/>
</dbReference>
<dbReference type="GeneID" id="93866320"/>
<dbReference type="Proteomes" id="UP000287439">
    <property type="component" value="Unassembled WGS sequence"/>
</dbReference>
<evidence type="ECO:0000313" key="9">
    <source>
        <dbReference type="Proteomes" id="UP000287439"/>
    </source>
</evidence>
<dbReference type="Gene3D" id="2.10.260.10">
    <property type="match status" value="1"/>
</dbReference>
<dbReference type="InterPro" id="IPR037914">
    <property type="entry name" value="SpoVT-AbrB_sf"/>
</dbReference>
<reference evidence="3 7" key="1">
    <citation type="submission" date="2015-09" db="EMBL/GenBank/DDBJ databases">
        <title>Draft genome sequence of Thermus scotoductus strain K1 isolated from a geothermal spring in Nagorno-Karabakh, Armenia.</title>
        <authorList>
            <person name="Saghatelyan A."/>
            <person name="Poghosyan L."/>
            <person name="Panosyan H."/>
            <person name="Birkeland N.-K."/>
        </authorList>
    </citation>
    <scope>NUCLEOTIDE SEQUENCE [LARGE SCALE GENOMIC DNA]</scope>
    <source>
        <strain evidence="3 7">K1</strain>
    </source>
</reference>
<evidence type="ECO:0000313" key="10">
    <source>
        <dbReference type="Proteomes" id="UP000287962"/>
    </source>
</evidence>
<proteinExistence type="predicted"/>
<sequence>MGEVSDKTHYVVQVGSKGRVVLPAEVREALGLREGDRLLLRWREEGTLELVSFREVAHRARGLLKGLAPGVNLVDELIRDRREEARKEDLE</sequence>
<gene>
    <name evidence="3" type="ORF">AN926_00955</name>
    <name evidence="6" type="ORF">CSW25_08100</name>
    <name evidence="5" type="ORF">CSW33_12295</name>
    <name evidence="4" type="ORF">CSW41_08760</name>
</gene>
<dbReference type="NCBIfam" id="TIGR01439">
    <property type="entry name" value="lp_hng_hel_AbrB"/>
    <property type="match status" value="1"/>
</dbReference>
<keyword evidence="10" id="KW-1185">Reference proteome</keyword>
<dbReference type="EMBL" id="PELV01000310">
    <property type="protein sequence ID" value="RTH16991.1"/>
    <property type="molecule type" value="Genomic_DNA"/>
</dbReference>
<dbReference type="PROSITE" id="PS51740">
    <property type="entry name" value="SPOVT_ABRB"/>
    <property type="match status" value="1"/>
</dbReference>
<evidence type="ECO:0000256" key="1">
    <source>
        <dbReference type="PROSITE-ProRule" id="PRU01076"/>
    </source>
</evidence>
<dbReference type="Proteomes" id="UP000053099">
    <property type="component" value="Unassembled WGS sequence"/>
</dbReference>
<dbReference type="PATRIC" id="fig|37636.3.peg.1352"/>
<comment type="caution">
    <text evidence="3">The sequence shown here is derived from an EMBL/GenBank/DDBJ whole genome shotgun (WGS) entry which is preliminary data.</text>
</comment>
<dbReference type="EMBL" id="PEMD01000324">
    <property type="protein sequence ID" value="RTH29457.1"/>
    <property type="molecule type" value="Genomic_DNA"/>
</dbReference>
<dbReference type="AlphaFoldDB" id="A0A0N0ZQW9"/>
<evidence type="ECO:0000313" key="7">
    <source>
        <dbReference type="Proteomes" id="UP000053099"/>
    </source>
</evidence>
<dbReference type="Proteomes" id="UP000286928">
    <property type="component" value="Unassembled WGS sequence"/>
</dbReference>
<reference evidence="8 9" key="3">
    <citation type="journal article" date="2019" name="Extremophiles">
        <title>Biogeography of thermophiles and predominance of Thermus scotoductus in domestic water heaters.</title>
        <authorList>
            <person name="Wilpiszeski R.L."/>
            <person name="Zhang Z."/>
            <person name="House C.H."/>
        </authorList>
    </citation>
    <scope>NUCLEOTIDE SEQUENCE [LARGE SCALE GENOMIC DNA]</scope>
    <source>
        <strain evidence="6 10">12_S12</strain>
        <strain evidence="5 8">20_S20</strain>
        <strain evidence="4 9">28_S28</strain>
    </source>
</reference>
<evidence type="ECO:0000259" key="2">
    <source>
        <dbReference type="PROSITE" id="PS51740"/>
    </source>
</evidence>
<accession>A0A0N0ZQW9</accession>
<reference evidence="6" key="2">
    <citation type="submission" date="2017-10" db="EMBL/GenBank/DDBJ databases">
        <authorList>
            <person name="Wilpiszeski R.L."/>
            <person name="Zhidan Z."/>
            <person name="House C.H."/>
        </authorList>
    </citation>
    <scope>NUCLEOTIDE SEQUENCE</scope>
    <source>
        <strain evidence="6">12_S12</strain>
    </source>
</reference>
<evidence type="ECO:0000313" key="5">
    <source>
        <dbReference type="EMBL" id="RTH29457.1"/>
    </source>
</evidence>
<keyword evidence="1" id="KW-0238">DNA-binding</keyword>
<dbReference type="Proteomes" id="UP000287962">
    <property type="component" value="Unassembled WGS sequence"/>
</dbReference>
<dbReference type="EMBL" id="LJJR01000004">
    <property type="protein sequence ID" value="KPD32803.1"/>
    <property type="molecule type" value="Genomic_DNA"/>
</dbReference>
<dbReference type="SMART" id="SM00966">
    <property type="entry name" value="SpoVT_AbrB"/>
    <property type="match status" value="1"/>
</dbReference>
<evidence type="ECO:0000313" key="3">
    <source>
        <dbReference type="EMBL" id="KPD32803.1"/>
    </source>
</evidence>